<evidence type="ECO:0008006" key="12">
    <source>
        <dbReference type="Google" id="ProtNLM"/>
    </source>
</evidence>
<evidence type="ECO:0000313" key="11">
    <source>
        <dbReference type="Proteomes" id="UP000824469"/>
    </source>
</evidence>
<dbReference type="NCBIfam" id="TIGR00728">
    <property type="entry name" value="OPT_sfam"/>
    <property type="match status" value="1"/>
</dbReference>
<feature type="transmembrane region" description="Helical" evidence="9">
    <location>
        <begin position="171"/>
        <end position="188"/>
    </location>
</feature>
<evidence type="ECO:0000256" key="4">
    <source>
        <dbReference type="ARBA" id="ARBA00022692"/>
    </source>
</evidence>
<dbReference type="EMBL" id="JAHRHJ020002364">
    <property type="protein sequence ID" value="KAH9292759.1"/>
    <property type="molecule type" value="Genomic_DNA"/>
</dbReference>
<keyword evidence="7 9" id="KW-1133">Transmembrane helix</keyword>
<feature type="transmembrane region" description="Helical" evidence="9">
    <location>
        <begin position="98"/>
        <end position="120"/>
    </location>
</feature>
<keyword evidence="5" id="KW-0571">Peptide transport</keyword>
<feature type="transmembrane region" description="Helical" evidence="9">
    <location>
        <begin position="12"/>
        <end position="34"/>
    </location>
</feature>
<evidence type="ECO:0000256" key="6">
    <source>
        <dbReference type="ARBA" id="ARBA00022927"/>
    </source>
</evidence>
<dbReference type="AlphaFoldDB" id="A0AA38C916"/>
<dbReference type="GO" id="GO:0016020">
    <property type="term" value="C:membrane"/>
    <property type="evidence" value="ECO:0007669"/>
    <property type="project" value="UniProtKB-SubCell"/>
</dbReference>
<organism evidence="10 11">
    <name type="scientific">Taxus chinensis</name>
    <name type="common">Chinese yew</name>
    <name type="synonym">Taxus wallichiana var. chinensis</name>
    <dbReference type="NCBI Taxonomy" id="29808"/>
    <lineage>
        <taxon>Eukaryota</taxon>
        <taxon>Viridiplantae</taxon>
        <taxon>Streptophyta</taxon>
        <taxon>Embryophyta</taxon>
        <taxon>Tracheophyta</taxon>
        <taxon>Spermatophyta</taxon>
        <taxon>Pinopsida</taxon>
        <taxon>Pinidae</taxon>
        <taxon>Conifers II</taxon>
        <taxon>Cupressales</taxon>
        <taxon>Taxaceae</taxon>
        <taxon>Taxus</taxon>
    </lineage>
</organism>
<evidence type="ECO:0000256" key="1">
    <source>
        <dbReference type="ARBA" id="ARBA00004141"/>
    </source>
</evidence>
<evidence type="ECO:0000256" key="8">
    <source>
        <dbReference type="ARBA" id="ARBA00023136"/>
    </source>
</evidence>
<accession>A0AA38C916</accession>
<dbReference type="Proteomes" id="UP000824469">
    <property type="component" value="Unassembled WGS sequence"/>
</dbReference>
<dbReference type="InterPro" id="IPR004813">
    <property type="entry name" value="OPT"/>
</dbReference>
<dbReference type="PANTHER" id="PTHR22601">
    <property type="entry name" value="ISP4 LIKE PROTEIN"/>
    <property type="match status" value="1"/>
</dbReference>
<evidence type="ECO:0000256" key="9">
    <source>
        <dbReference type="SAM" id="Phobius"/>
    </source>
</evidence>
<evidence type="ECO:0000256" key="2">
    <source>
        <dbReference type="ARBA" id="ARBA00005484"/>
    </source>
</evidence>
<keyword evidence="8 9" id="KW-0472">Membrane</keyword>
<comment type="similarity">
    <text evidence="2">Belongs to the oligopeptide OPT transporter (TC 2.A.67.1) family.</text>
</comment>
<evidence type="ECO:0000256" key="5">
    <source>
        <dbReference type="ARBA" id="ARBA00022856"/>
    </source>
</evidence>
<dbReference type="GO" id="GO:0035673">
    <property type="term" value="F:oligopeptide transmembrane transporter activity"/>
    <property type="evidence" value="ECO:0007669"/>
    <property type="project" value="InterPro"/>
</dbReference>
<dbReference type="OMA" id="HALHYME"/>
<proteinExistence type="inferred from homology"/>
<keyword evidence="6" id="KW-0653">Protein transport</keyword>
<comment type="subcellular location">
    <subcellularLocation>
        <location evidence="1">Membrane</location>
        <topology evidence="1">Multi-pass membrane protein</topology>
    </subcellularLocation>
</comment>
<reference evidence="10 11" key="1">
    <citation type="journal article" date="2021" name="Nat. Plants">
        <title>The Taxus genome provides insights into paclitaxel biosynthesis.</title>
        <authorList>
            <person name="Xiong X."/>
            <person name="Gou J."/>
            <person name="Liao Q."/>
            <person name="Li Y."/>
            <person name="Zhou Q."/>
            <person name="Bi G."/>
            <person name="Li C."/>
            <person name="Du R."/>
            <person name="Wang X."/>
            <person name="Sun T."/>
            <person name="Guo L."/>
            <person name="Liang H."/>
            <person name="Lu P."/>
            <person name="Wu Y."/>
            <person name="Zhang Z."/>
            <person name="Ro D.K."/>
            <person name="Shang Y."/>
            <person name="Huang S."/>
            <person name="Yan J."/>
        </authorList>
    </citation>
    <scope>NUCLEOTIDE SEQUENCE [LARGE SCALE GENOMIC DNA]</scope>
    <source>
        <strain evidence="10">Ta-2019</strain>
    </source>
</reference>
<dbReference type="PROSITE" id="PS51257">
    <property type="entry name" value="PROKAR_LIPOPROTEIN"/>
    <property type="match status" value="1"/>
</dbReference>
<protein>
    <recommendedName>
        <fullName evidence="12">Oligopeptide transporter</fullName>
    </recommendedName>
</protein>
<dbReference type="InterPro" id="IPR004648">
    <property type="entry name" value="Oligpept_transpt"/>
</dbReference>
<sequence length="243" mass="27031">MLCIIWKDDVQLPWWGMLLASGIACILSLPIGVIQATTNQQPGYNVVAEFIIGYLLPGKPIANILFKTYGRISTTHALSFLADLKLGHYMKIPPRCMYVAQLVGTILAGTINLCIAWWLLTGTEHICDVNSLPSDSPWTCPKDRVAFDAFVIWGLVGPKRLFGPLGPYKNLVWLFLVGAFLPVPVWILNKLFPKTKQIFYEHRQTRCACTVNEELQGCTSVVVSHPTGGKYGSINHALHYMEG</sequence>
<evidence type="ECO:0000313" key="10">
    <source>
        <dbReference type="EMBL" id="KAH9292759.1"/>
    </source>
</evidence>
<evidence type="ECO:0000256" key="7">
    <source>
        <dbReference type="ARBA" id="ARBA00022989"/>
    </source>
</evidence>
<keyword evidence="11" id="KW-1185">Reference proteome</keyword>
<name>A0AA38C916_TAXCH</name>
<evidence type="ECO:0000256" key="3">
    <source>
        <dbReference type="ARBA" id="ARBA00022448"/>
    </source>
</evidence>
<dbReference type="GO" id="GO:0015031">
    <property type="term" value="P:protein transport"/>
    <property type="evidence" value="ECO:0007669"/>
    <property type="project" value="UniProtKB-KW"/>
</dbReference>
<gene>
    <name evidence="10" type="ORF">KI387_042054</name>
</gene>
<keyword evidence="4 9" id="KW-0812">Transmembrane</keyword>
<keyword evidence="3" id="KW-0813">Transport</keyword>
<dbReference type="Pfam" id="PF03169">
    <property type="entry name" value="OPT"/>
    <property type="match status" value="1"/>
</dbReference>
<comment type="caution">
    <text evidence="10">The sequence shown here is derived from an EMBL/GenBank/DDBJ whole genome shotgun (WGS) entry which is preliminary data.</text>
</comment>